<dbReference type="PANTHER" id="PTHR23290:SF0">
    <property type="entry name" value="RRNA N6-ADENOSINE-METHYLTRANSFERASE METTL5"/>
    <property type="match status" value="1"/>
</dbReference>
<dbReference type="CDD" id="cd02440">
    <property type="entry name" value="AdoMet_MTases"/>
    <property type="match status" value="1"/>
</dbReference>
<dbReference type="AlphaFoldDB" id="A0A0K0DF95"/>
<reference evidence="5" key="2">
    <citation type="submission" date="2017-02" db="UniProtKB">
        <authorList>
            <consortium name="WormBaseParasite"/>
        </authorList>
    </citation>
    <scope>IDENTIFICATION</scope>
</reference>
<proteinExistence type="inferred from homology"/>
<dbReference type="STRING" id="6313.A0A0K0DF95"/>
<dbReference type="Proteomes" id="UP000035642">
    <property type="component" value="Unassembled WGS sequence"/>
</dbReference>
<dbReference type="PANTHER" id="PTHR23290">
    <property type="entry name" value="RRNA N6-ADENOSINE-METHYLTRANSFERASE METTL5"/>
    <property type="match status" value="1"/>
</dbReference>
<evidence type="ECO:0000313" key="4">
    <source>
        <dbReference type="Proteomes" id="UP000035642"/>
    </source>
</evidence>
<evidence type="ECO:0000259" key="3">
    <source>
        <dbReference type="Pfam" id="PF05175"/>
    </source>
</evidence>
<dbReference type="PROSITE" id="PS00092">
    <property type="entry name" value="N6_MTASE"/>
    <property type="match status" value="1"/>
</dbReference>
<dbReference type="GO" id="GO:0008988">
    <property type="term" value="F:rRNA (adenine-N6-)-methyltransferase activity"/>
    <property type="evidence" value="ECO:0007669"/>
    <property type="project" value="TreeGrafter"/>
</dbReference>
<dbReference type="InterPro" id="IPR051720">
    <property type="entry name" value="rRNA_MeTrfase/Polyamine_Synth"/>
</dbReference>
<evidence type="ECO:0000256" key="1">
    <source>
        <dbReference type="ARBA" id="ARBA00009741"/>
    </source>
</evidence>
<dbReference type="InterPro" id="IPR029063">
    <property type="entry name" value="SAM-dependent_MTases_sf"/>
</dbReference>
<protein>
    <recommendedName>
        <fullName evidence="2">Methyltransferase-like protein 5</fullName>
    </recommendedName>
</protein>
<accession>A0A0K0DF95</accession>
<dbReference type="Pfam" id="PF05175">
    <property type="entry name" value="MTS"/>
    <property type="match status" value="1"/>
</dbReference>
<sequence length="212" mass="23640">MKSKQLEWMLSDMRGFRNPDIKLEQYVTSPEMAMAIIDSIDRLVGLDGQFVADLGCGCGMLMSTVALAYQPTMIIGFEIDEHALAICKENLKDLEIEHCCELVNSDVLQISNSLHGQFDVVVMNPPFGTKSNVGIDMQFVRAGLMMLSPGSSLFSLHKSSTRDYILKTANKCNGVDASCVAKLKWNLPTTYKFHKKKSVDIDVDLIHYKKVP</sequence>
<dbReference type="InterPro" id="IPR002052">
    <property type="entry name" value="DNA_methylase_N6_adenine_CS"/>
</dbReference>
<feature type="domain" description="Methyltransferase small" evidence="3">
    <location>
        <begin position="48"/>
        <end position="156"/>
    </location>
</feature>
<dbReference type="WBParaSite" id="ACAC_0000962001-mRNA-1">
    <property type="protein sequence ID" value="ACAC_0000962001-mRNA-1"/>
    <property type="gene ID" value="ACAC_0000962001"/>
</dbReference>
<evidence type="ECO:0000256" key="2">
    <source>
        <dbReference type="ARBA" id="ARBA00041374"/>
    </source>
</evidence>
<dbReference type="InterPro" id="IPR007848">
    <property type="entry name" value="Small_mtfrase_dom"/>
</dbReference>
<dbReference type="GO" id="GO:0003676">
    <property type="term" value="F:nucleic acid binding"/>
    <property type="evidence" value="ECO:0007669"/>
    <property type="project" value="InterPro"/>
</dbReference>
<keyword evidence="4" id="KW-1185">Reference proteome</keyword>
<dbReference type="SUPFAM" id="SSF53335">
    <property type="entry name" value="S-adenosyl-L-methionine-dependent methyltransferases"/>
    <property type="match status" value="1"/>
</dbReference>
<dbReference type="Gene3D" id="3.40.50.150">
    <property type="entry name" value="Vaccinia Virus protein VP39"/>
    <property type="match status" value="1"/>
</dbReference>
<organism evidence="4 5">
    <name type="scientific">Angiostrongylus cantonensis</name>
    <name type="common">Rat lungworm</name>
    <dbReference type="NCBI Taxonomy" id="6313"/>
    <lineage>
        <taxon>Eukaryota</taxon>
        <taxon>Metazoa</taxon>
        <taxon>Ecdysozoa</taxon>
        <taxon>Nematoda</taxon>
        <taxon>Chromadorea</taxon>
        <taxon>Rhabditida</taxon>
        <taxon>Rhabditina</taxon>
        <taxon>Rhabditomorpha</taxon>
        <taxon>Strongyloidea</taxon>
        <taxon>Metastrongylidae</taxon>
        <taxon>Angiostrongylus</taxon>
    </lineage>
</organism>
<evidence type="ECO:0000313" key="5">
    <source>
        <dbReference type="WBParaSite" id="ACAC_0000962001-mRNA-1"/>
    </source>
</evidence>
<name>A0A0K0DF95_ANGCA</name>
<comment type="similarity">
    <text evidence="1">Belongs to the methyltransferase superfamily. PrmA family.</text>
</comment>
<reference evidence="4" key="1">
    <citation type="submission" date="2012-09" db="EMBL/GenBank/DDBJ databases">
        <authorList>
            <person name="Martin A.A."/>
        </authorList>
    </citation>
    <scope>NUCLEOTIDE SEQUENCE</scope>
</reference>